<dbReference type="SMART" id="SM00184">
    <property type="entry name" value="RING"/>
    <property type="match status" value="1"/>
</dbReference>
<accession>A0A9W8H7U5</accession>
<proteinExistence type="predicted"/>
<dbReference type="SUPFAM" id="SSF57850">
    <property type="entry name" value="RING/U-box"/>
    <property type="match status" value="1"/>
</dbReference>
<dbReference type="InterPro" id="IPR045194">
    <property type="entry name" value="MGRN1/RNF157-like"/>
</dbReference>
<dbReference type="AlphaFoldDB" id="A0A9W8H7U5"/>
<protein>
    <recommendedName>
        <fullName evidence="2">RING-type domain-containing protein</fullName>
    </recommendedName>
</protein>
<keyword evidence="1" id="KW-0862">Zinc</keyword>
<organism evidence="3 4">
    <name type="scientific">Coemansia interrupta</name>
    <dbReference type="NCBI Taxonomy" id="1126814"/>
    <lineage>
        <taxon>Eukaryota</taxon>
        <taxon>Fungi</taxon>
        <taxon>Fungi incertae sedis</taxon>
        <taxon>Zoopagomycota</taxon>
        <taxon>Kickxellomycotina</taxon>
        <taxon>Kickxellomycetes</taxon>
        <taxon>Kickxellales</taxon>
        <taxon>Kickxellaceae</taxon>
        <taxon>Coemansia</taxon>
    </lineage>
</organism>
<dbReference type="GO" id="GO:0061630">
    <property type="term" value="F:ubiquitin protein ligase activity"/>
    <property type="evidence" value="ECO:0007669"/>
    <property type="project" value="UniProtKB-EC"/>
</dbReference>
<dbReference type="PANTHER" id="PTHR22996:SF0">
    <property type="entry name" value="RE60872P-RELATED"/>
    <property type="match status" value="1"/>
</dbReference>
<dbReference type="GO" id="GO:0016567">
    <property type="term" value="P:protein ubiquitination"/>
    <property type="evidence" value="ECO:0007669"/>
    <property type="project" value="TreeGrafter"/>
</dbReference>
<dbReference type="OrthoDB" id="1711136at2759"/>
<feature type="domain" description="RING-type" evidence="2">
    <location>
        <begin position="272"/>
        <end position="311"/>
    </location>
</feature>
<sequence length="324" mass="35959">MSSVMVETAADSPDAVTQLPFTTLSFVVSTLVPLTVNLYWLATEEWEFEESLTSCYPKFVSRVGINRSYSLGVGSNQRFVLPRTDWLESTEEPFRTLLSSDWQARNSAPPAITAKATAVAPATSLDVTPFPHTLADDNDVTTSLTATSIANTTVATRPDIIPPHHHRYPSSENEIQELERSDARKASAYGLVIELVERHSAAEHAIPSNSAAVNSQISFIEFYKEGNATVIPRCIKQKVCIQGMLYLQHEIFGLGEAMQNQHAMRSDDAMQCAICLSDDRDTVLLPCRHMCMCRECANTYRQQSNKCPICRTVVETILHIQSAE</sequence>
<gene>
    <name evidence="3" type="ORF">GGI15_004682</name>
</gene>
<evidence type="ECO:0000259" key="2">
    <source>
        <dbReference type="PROSITE" id="PS50089"/>
    </source>
</evidence>
<evidence type="ECO:0000313" key="4">
    <source>
        <dbReference type="Proteomes" id="UP001140172"/>
    </source>
</evidence>
<comment type="caution">
    <text evidence="3">The sequence shown here is derived from an EMBL/GenBank/DDBJ whole genome shotgun (WGS) entry which is preliminary data.</text>
</comment>
<dbReference type="GO" id="GO:0008270">
    <property type="term" value="F:zinc ion binding"/>
    <property type="evidence" value="ECO:0007669"/>
    <property type="project" value="UniProtKB-KW"/>
</dbReference>
<dbReference type="Proteomes" id="UP001140172">
    <property type="component" value="Unassembled WGS sequence"/>
</dbReference>
<keyword evidence="4" id="KW-1185">Reference proteome</keyword>
<reference evidence="3" key="1">
    <citation type="submission" date="2022-07" db="EMBL/GenBank/DDBJ databases">
        <title>Phylogenomic reconstructions and comparative analyses of Kickxellomycotina fungi.</title>
        <authorList>
            <person name="Reynolds N.K."/>
            <person name="Stajich J.E."/>
            <person name="Barry K."/>
            <person name="Grigoriev I.V."/>
            <person name="Crous P."/>
            <person name="Smith M.E."/>
        </authorList>
    </citation>
    <scope>NUCLEOTIDE SEQUENCE</scope>
    <source>
        <strain evidence="3">BCRC 34489</strain>
    </source>
</reference>
<dbReference type="PROSITE" id="PS50089">
    <property type="entry name" value="ZF_RING_2"/>
    <property type="match status" value="1"/>
</dbReference>
<dbReference type="EMBL" id="JANBUM010000453">
    <property type="protein sequence ID" value="KAJ2776930.1"/>
    <property type="molecule type" value="Genomic_DNA"/>
</dbReference>
<dbReference type="InterPro" id="IPR013083">
    <property type="entry name" value="Znf_RING/FYVE/PHD"/>
</dbReference>
<name>A0A9W8H7U5_9FUNG</name>
<dbReference type="Gene3D" id="3.30.40.10">
    <property type="entry name" value="Zinc/RING finger domain, C3HC4 (zinc finger)"/>
    <property type="match status" value="1"/>
</dbReference>
<evidence type="ECO:0000313" key="3">
    <source>
        <dbReference type="EMBL" id="KAJ2776930.1"/>
    </source>
</evidence>
<keyword evidence="1" id="KW-0479">Metal-binding</keyword>
<keyword evidence="1" id="KW-0863">Zinc-finger</keyword>
<dbReference type="InterPro" id="IPR001841">
    <property type="entry name" value="Znf_RING"/>
</dbReference>
<dbReference type="PANTHER" id="PTHR22996">
    <property type="entry name" value="MAHOGUNIN"/>
    <property type="match status" value="1"/>
</dbReference>
<evidence type="ECO:0000256" key="1">
    <source>
        <dbReference type="PROSITE-ProRule" id="PRU00175"/>
    </source>
</evidence>
<dbReference type="Pfam" id="PF13920">
    <property type="entry name" value="zf-C3HC4_3"/>
    <property type="match status" value="1"/>
</dbReference>